<dbReference type="GeneID" id="70187681"/>
<feature type="region of interest" description="Disordered" evidence="1">
    <location>
        <begin position="565"/>
        <end position="817"/>
    </location>
</feature>
<feature type="compositionally biased region" description="Basic and acidic residues" evidence="1">
    <location>
        <begin position="252"/>
        <end position="274"/>
    </location>
</feature>
<accession>A0A9P8YE84</accession>
<feature type="region of interest" description="Disordered" evidence="1">
    <location>
        <begin position="159"/>
        <end position="301"/>
    </location>
</feature>
<comment type="caution">
    <text evidence="2">The sequence shown here is derived from an EMBL/GenBank/DDBJ whole genome shotgun (WGS) entry which is preliminary data.</text>
</comment>
<dbReference type="AlphaFoldDB" id="A0A9P8YE84"/>
<organism evidence="2 3">
    <name type="scientific">Microdochium trichocladiopsis</name>
    <dbReference type="NCBI Taxonomy" id="1682393"/>
    <lineage>
        <taxon>Eukaryota</taxon>
        <taxon>Fungi</taxon>
        <taxon>Dikarya</taxon>
        <taxon>Ascomycota</taxon>
        <taxon>Pezizomycotina</taxon>
        <taxon>Sordariomycetes</taxon>
        <taxon>Xylariomycetidae</taxon>
        <taxon>Xylariales</taxon>
        <taxon>Microdochiaceae</taxon>
        <taxon>Microdochium</taxon>
    </lineage>
</organism>
<feature type="compositionally biased region" description="Basic and acidic residues" evidence="1">
    <location>
        <begin position="568"/>
        <end position="584"/>
    </location>
</feature>
<feature type="compositionally biased region" description="Acidic residues" evidence="1">
    <location>
        <begin position="347"/>
        <end position="356"/>
    </location>
</feature>
<reference evidence="2" key="1">
    <citation type="journal article" date="2021" name="Nat. Commun.">
        <title>Genetic determinants of endophytism in the Arabidopsis root mycobiome.</title>
        <authorList>
            <person name="Mesny F."/>
            <person name="Miyauchi S."/>
            <person name="Thiergart T."/>
            <person name="Pickel B."/>
            <person name="Atanasova L."/>
            <person name="Karlsson M."/>
            <person name="Huettel B."/>
            <person name="Barry K.W."/>
            <person name="Haridas S."/>
            <person name="Chen C."/>
            <person name="Bauer D."/>
            <person name="Andreopoulos W."/>
            <person name="Pangilinan J."/>
            <person name="LaButti K."/>
            <person name="Riley R."/>
            <person name="Lipzen A."/>
            <person name="Clum A."/>
            <person name="Drula E."/>
            <person name="Henrissat B."/>
            <person name="Kohler A."/>
            <person name="Grigoriev I.V."/>
            <person name="Martin F.M."/>
            <person name="Hacquard S."/>
        </authorList>
    </citation>
    <scope>NUCLEOTIDE SEQUENCE</scope>
    <source>
        <strain evidence="2">MPI-CAGE-CH-0230</strain>
    </source>
</reference>
<dbReference type="RefSeq" id="XP_046016956.1">
    <property type="nucleotide sequence ID" value="XM_046158135.1"/>
</dbReference>
<keyword evidence="3" id="KW-1185">Reference proteome</keyword>
<feature type="compositionally biased region" description="Polar residues" evidence="1">
    <location>
        <begin position="224"/>
        <end position="239"/>
    </location>
</feature>
<feature type="compositionally biased region" description="Acidic residues" evidence="1">
    <location>
        <begin position="725"/>
        <end position="735"/>
    </location>
</feature>
<feature type="region of interest" description="Disordered" evidence="1">
    <location>
        <begin position="338"/>
        <end position="397"/>
    </location>
</feature>
<gene>
    <name evidence="2" type="ORF">B0I36DRAFT_359475</name>
</gene>
<feature type="compositionally biased region" description="Basic and acidic residues" evidence="1">
    <location>
        <begin position="683"/>
        <end position="700"/>
    </location>
</feature>
<dbReference type="Proteomes" id="UP000756346">
    <property type="component" value="Unassembled WGS sequence"/>
</dbReference>
<proteinExistence type="predicted"/>
<feature type="compositionally biased region" description="Basic and acidic residues" evidence="1">
    <location>
        <begin position="591"/>
        <end position="626"/>
    </location>
</feature>
<evidence type="ECO:0000313" key="3">
    <source>
        <dbReference type="Proteomes" id="UP000756346"/>
    </source>
</evidence>
<feature type="compositionally biased region" description="Acidic residues" evidence="1">
    <location>
        <begin position="763"/>
        <end position="778"/>
    </location>
</feature>
<dbReference type="InterPro" id="IPR018822">
    <property type="entry name" value="UPF0646"/>
</dbReference>
<feature type="compositionally biased region" description="Basic and acidic residues" evidence="1">
    <location>
        <begin position="177"/>
        <end position="186"/>
    </location>
</feature>
<dbReference type="Pfam" id="PF10336">
    <property type="entry name" value="DUF2420"/>
    <property type="match status" value="1"/>
</dbReference>
<feature type="compositionally biased region" description="Basic and acidic residues" evidence="1">
    <location>
        <begin position="369"/>
        <end position="393"/>
    </location>
</feature>
<feature type="compositionally biased region" description="Polar residues" evidence="1">
    <location>
        <begin position="736"/>
        <end position="745"/>
    </location>
</feature>
<feature type="compositionally biased region" description="Basic and acidic residues" evidence="1">
    <location>
        <begin position="715"/>
        <end position="724"/>
    </location>
</feature>
<evidence type="ECO:0000313" key="2">
    <source>
        <dbReference type="EMBL" id="KAH7037835.1"/>
    </source>
</evidence>
<dbReference type="EMBL" id="JAGTJQ010000002">
    <property type="protein sequence ID" value="KAH7037835.1"/>
    <property type="molecule type" value="Genomic_DNA"/>
</dbReference>
<sequence length="817" mass="88313">MPGEEMDIMTDFGPAGLTEDIDIDLDLAAATHPDEDLELDDFDHSADLQLFNSDGRDELMAEGDDASYGMVDADDVEHAETMATTDDIDIDLVAVESDPLWHGDGAGTTSTLQMVQEIDFVDADKASEGIQDVVPQPISTNTGDNLAAEATINGWQDHEGTATTSQLPNVENEEAEDYQHDPEATGDRAPGTSDLNSSEASGDGSLATVVPQKNPVTFGEKGSTPITSTENAGEQTGSAESPDVIVGSSLDYTDKPETQRSGEDGEEAHHTSSHDDDDYDTELAVPGDSSNPTEQISDVPDLAADEAEININDTAQAAVDHVEGLQHATDSMTDFASLKAPEKPDDIDNFGGDDEAATPNNTNSTDAGVRSHEQEQREPLSDRDYEGQEEHAPELPTDFAVAELHTELGQSLDMMISRHRPVISYKRTDYSLLAESESDDPDSYFLKDSAALDTPLDQFLAALRQVISAEISPLDELVLYVDGLGLEFAESSALSLLSEHTYMELLQLYDQLTHNDGAETVPPFYAYLSVRPSGAQRLLALQESAKAGHGLSQVAVYREFTPDEDLEELRSQSDFDLPSDHREQDDEDAESEHHDSPVEHTHTEESFVAREMEHAAHTGESPRNDAGEEPDAPAEDNPSTDVQQVQDEFDDELDLSPTHQDDIVVALLDDNHSTTAKGEVQVESDHIDDLANEASSRDVDGTPSANTSATVTADGGEHGEHDEIGYTDDEDEDASQDQPNGTNSAEAEVSLSLLEVPPPPPPPDDEITWESDHEEEAVDEGKSGPVQVSPVAGKRTRSDSIDVADTNEQNDVKRQRS</sequence>
<name>A0A9P8YE84_9PEZI</name>
<protein>
    <submittedName>
        <fullName evidence="2">Uncharacterized protein</fullName>
    </submittedName>
</protein>
<dbReference type="OrthoDB" id="5339076at2759"/>
<evidence type="ECO:0000256" key="1">
    <source>
        <dbReference type="SAM" id="MobiDB-lite"/>
    </source>
</evidence>